<name>A0A084J8X4_9CLOT</name>
<sequence>MKIINERYKIVELLNQNRIYSVYEAIDIYNNMSMVNIYVVNNSNIENKIINYCISEYEKIPTIKNDVIRILDFGVVNSVDNKDKMDNYYYTTEVYSDYKLLLDAVEGISEEILIKVFLEICVVAHNQSYNYMKVVPFSDDNIYVSLDFKVKLKDKLTALLQSRETGIASYSEDIEEVTSNKFKEERYYINRLCEILINISLKNKGRYRDSKTCKIIIKHMESNEGQEYKELFGVKLYNLIDKLCSSRDNSINSIFDIIKQVNSIYNMNFKYQINSEKRELNFNIPLIGRDEELKMIMESINHIVKYHETKNIILIHGEIGIGKTRLLKHIKYIMNVKENKRLRCFYMKSNKEESTKVTIAQLLRKIVSIADKNLISKYKKEIMLLAPDIYGDNNNENLGYFKLENKERLILIAKISSFLQEYYYDNPGVIIIDDMNMYDTLTLNLIQYMLNKTYFRTNVLIIIGYRDGDCLNNNNFTQFIEYIADKVALNVHLRSLTESNSAKMLRNILNVEKISDEFISRFYKYSMGNPLFIEESLKDLCNREIIYLNEENGRWYKPDNHDMYMPVNMEKVCETQLKDVDKLSYEILYIISFFYTPMPVRVLKDVLTTNESDVDNVVAQLVAKGILYSSIGDNGFVYTFYNKFLRSYLYKDLERSTKEDIHRKIVVVLEQYCYDELNIYIEELIYHLEILGLSRKLIHYYKKNEQRLENINSVNEAIRYSFKILQIIDKFENRDEFINDEIETNMNLGKLYNSISEKSVAIEYYIKAQELCKFQDKIITNIDIMVEMIWIYMDLCKEEEIEYYTKRISKALENVDYLKGTIEYLRIVVRNSYNTGKYEKIKDVCKEGISLCKEEHMDYKVGFYNSYCNALIAQCKEEEALKILKGTVTECYEKNYTKALPRIYNSIGVIYGDYYQYGDEALSWFDRLYEISKIEQNKFYEVIALSNMGFFSYVLVNYDEAYRCLNKASNIATQNELIYMNFYNYVYMASTLYKQGKYSECFRYIDICNKYIERNSIFEQELVPYYILEYYMNSLIGNRQKAMDYLLEGKKAFDNTNSLMKYKMELLCIINKILLERKMKSIEDVIEASEKILYVDLRVSMLSDGVLQLLNQGLNSVATEIFYYIKKFKHEIKSDLNKLTLIYIEAVIDKCMPIDALEEALAQYKDIKNSNLSWKMYYKIGYTYYENGDRAKAALYISEACDIIQDILLQIPKNYRKSFLQNQGNMLDCFRILLQIKSYYNQRKGIKLDQININTTENIEDLFQIILESDFINEEFIKSLKDSSKDYLTDIDSIEDLLNNLCGNSQESMDIICKYISNISLATKTNIIIENNNRFSVVSSDGNDVELPDDMSIVNIARNKGIPIRLSRKVICDANGNILTYDIENDIKAAMCIPITQISKNSRGMSKYDYNHDVLGYVYVESKRKLNNINEETMHQCVTIGRILYMIIDKLNIKRNSTIDKLTKTLTRRYLESFIHEQIDRSFNFNSEFSTIMVDIDKFKTINDTFGHRMGDQVLSKICEVIIKNIRQDDAVGRYGGEEFIIVLPNTGIEEAKSIAERIRVKIYQAKVMGDKRVVTVSLGVANYPNHTTTYEELIEKTDQALYAAKNSGRNATRVWEESYGSKISTTNKLSGIFVGSENQDYKNVSTLIEFIDLINSEGNVDEKIAITINRITEIVEADSCTLFTMKQGELVNRYSKTIDETGGEFDEIRKYNKIRATINSGENICGVDWDCIDEYDEIKNIPDLKSNIIVLLKDKINIIGVIYLTASINHKEFTYDELNFINTLGKIIVPILKEYQ</sequence>
<protein>
    <recommendedName>
        <fullName evidence="1">GGDEF domain-containing protein</fullName>
    </recommendedName>
</protein>
<evidence type="ECO:0000259" key="1">
    <source>
        <dbReference type="PROSITE" id="PS50887"/>
    </source>
</evidence>
<dbReference type="InterPro" id="IPR027417">
    <property type="entry name" value="P-loop_NTPase"/>
</dbReference>
<dbReference type="Gene3D" id="3.30.450.40">
    <property type="match status" value="1"/>
</dbReference>
<dbReference type="InterPro" id="IPR050469">
    <property type="entry name" value="Diguanylate_Cyclase"/>
</dbReference>
<dbReference type="InterPro" id="IPR019734">
    <property type="entry name" value="TPR_rpt"/>
</dbReference>
<dbReference type="InterPro" id="IPR029016">
    <property type="entry name" value="GAF-like_dom_sf"/>
</dbReference>
<dbReference type="Pfam" id="PF00990">
    <property type="entry name" value="GGDEF"/>
    <property type="match status" value="1"/>
</dbReference>
<dbReference type="FunFam" id="3.30.70.270:FF:000001">
    <property type="entry name" value="Diguanylate cyclase domain protein"/>
    <property type="match status" value="1"/>
</dbReference>
<feature type="domain" description="GGDEF" evidence="1">
    <location>
        <begin position="1487"/>
        <end position="1618"/>
    </location>
</feature>
<dbReference type="SUPFAM" id="SSF55781">
    <property type="entry name" value="GAF domain-like"/>
    <property type="match status" value="1"/>
</dbReference>
<reference evidence="2 3" key="1">
    <citation type="submission" date="2014-07" db="EMBL/GenBank/DDBJ databases">
        <title>Draft genome of Clostridium sulfidigenes 113A isolated from sediments associated with methane hydrate from Krishna Godavari basin.</title>
        <authorList>
            <person name="Honkalas V.S."/>
            <person name="Dabir A.P."/>
            <person name="Arora P."/>
            <person name="Dhakephalkar P.K."/>
        </authorList>
    </citation>
    <scope>NUCLEOTIDE SEQUENCE [LARGE SCALE GENOMIC DNA]</scope>
    <source>
        <strain evidence="2 3">113A</strain>
    </source>
</reference>
<dbReference type="InterPro" id="IPR029787">
    <property type="entry name" value="Nucleotide_cyclase"/>
</dbReference>
<dbReference type="NCBIfam" id="TIGR00254">
    <property type="entry name" value="GGDEF"/>
    <property type="match status" value="1"/>
</dbReference>
<keyword evidence="3" id="KW-1185">Reference proteome</keyword>
<comment type="caution">
    <text evidence="2">The sequence shown here is derived from an EMBL/GenBank/DDBJ whole genome shotgun (WGS) entry which is preliminary data.</text>
</comment>
<dbReference type="GO" id="GO:0052621">
    <property type="term" value="F:diguanylate cyclase activity"/>
    <property type="evidence" value="ECO:0007669"/>
    <property type="project" value="TreeGrafter"/>
</dbReference>
<dbReference type="EMBL" id="JPMD01000036">
    <property type="protein sequence ID" value="KEZ85408.1"/>
    <property type="molecule type" value="Genomic_DNA"/>
</dbReference>
<dbReference type="RefSeq" id="WP_035134582.1">
    <property type="nucleotide sequence ID" value="NZ_JPMD01000036.1"/>
</dbReference>
<dbReference type="InterPro" id="IPR041664">
    <property type="entry name" value="AAA_16"/>
</dbReference>
<dbReference type="Gene3D" id="3.30.70.270">
    <property type="match status" value="1"/>
</dbReference>
<dbReference type="PANTHER" id="PTHR45138">
    <property type="entry name" value="REGULATORY COMPONENTS OF SENSORY TRANSDUCTION SYSTEM"/>
    <property type="match status" value="1"/>
</dbReference>
<dbReference type="PANTHER" id="PTHR45138:SF9">
    <property type="entry name" value="DIGUANYLATE CYCLASE DGCM-RELATED"/>
    <property type="match status" value="1"/>
</dbReference>
<evidence type="ECO:0000313" key="3">
    <source>
        <dbReference type="Proteomes" id="UP000028542"/>
    </source>
</evidence>
<evidence type="ECO:0000313" key="2">
    <source>
        <dbReference type="EMBL" id="KEZ85408.1"/>
    </source>
</evidence>
<organism evidence="2 3">
    <name type="scientific">Clostridium sulfidigenes</name>
    <dbReference type="NCBI Taxonomy" id="318464"/>
    <lineage>
        <taxon>Bacteria</taxon>
        <taxon>Bacillati</taxon>
        <taxon>Bacillota</taxon>
        <taxon>Clostridia</taxon>
        <taxon>Eubacteriales</taxon>
        <taxon>Clostridiaceae</taxon>
        <taxon>Clostridium</taxon>
    </lineage>
</organism>
<accession>A0A084J8X4</accession>
<dbReference type="STRING" id="318464.IO99_14870"/>
<proteinExistence type="predicted"/>
<dbReference type="InterPro" id="IPR043128">
    <property type="entry name" value="Rev_trsase/Diguanyl_cyclase"/>
</dbReference>
<dbReference type="PROSITE" id="PS50887">
    <property type="entry name" value="GGDEF"/>
    <property type="match status" value="1"/>
</dbReference>
<dbReference type="SMART" id="SM00267">
    <property type="entry name" value="GGDEF"/>
    <property type="match status" value="1"/>
</dbReference>
<dbReference type="InterPro" id="IPR011990">
    <property type="entry name" value="TPR-like_helical_dom_sf"/>
</dbReference>
<dbReference type="eggNOG" id="COG3706">
    <property type="taxonomic scope" value="Bacteria"/>
</dbReference>
<gene>
    <name evidence="2" type="ORF">IO99_14870</name>
</gene>
<dbReference type="CDD" id="cd01949">
    <property type="entry name" value="GGDEF"/>
    <property type="match status" value="1"/>
</dbReference>
<dbReference type="Gene3D" id="3.40.50.300">
    <property type="entry name" value="P-loop containing nucleotide triphosphate hydrolases"/>
    <property type="match status" value="1"/>
</dbReference>
<dbReference type="SUPFAM" id="SSF48452">
    <property type="entry name" value="TPR-like"/>
    <property type="match status" value="1"/>
</dbReference>
<dbReference type="eggNOG" id="COG3899">
    <property type="taxonomic scope" value="Bacteria"/>
</dbReference>
<dbReference type="Pfam" id="PF13191">
    <property type="entry name" value="AAA_16"/>
    <property type="match status" value="1"/>
</dbReference>
<dbReference type="Proteomes" id="UP000028542">
    <property type="component" value="Unassembled WGS sequence"/>
</dbReference>
<dbReference type="SUPFAM" id="SSF55073">
    <property type="entry name" value="Nucleotide cyclase"/>
    <property type="match status" value="1"/>
</dbReference>
<dbReference type="SMART" id="SM00028">
    <property type="entry name" value="TPR"/>
    <property type="match status" value="3"/>
</dbReference>
<dbReference type="Gene3D" id="1.25.40.10">
    <property type="entry name" value="Tetratricopeptide repeat domain"/>
    <property type="match status" value="1"/>
</dbReference>
<dbReference type="SUPFAM" id="SSF52540">
    <property type="entry name" value="P-loop containing nucleoside triphosphate hydrolases"/>
    <property type="match status" value="1"/>
</dbReference>
<dbReference type="InterPro" id="IPR000160">
    <property type="entry name" value="GGDEF_dom"/>
</dbReference>